<comment type="caution">
    <text evidence="3">The sequence shown here is derived from an EMBL/GenBank/DDBJ whole genome shotgun (WGS) entry which is preliminary data.</text>
</comment>
<evidence type="ECO:0000313" key="4">
    <source>
        <dbReference type="EMBL" id="MCZ9678073.1"/>
    </source>
</evidence>
<evidence type="ECO:0000313" key="6">
    <source>
        <dbReference type="Proteomes" id="UP001213015"/>
    </source>
</evidence>
<dbReference type="RefSeq" id="WP_006585905.1">
    <property type="nucleotide sequence ID" value="NZ_CABMGH010000038.1"/>
</dbReference>
<keyword evidence="1" id="KW-1133">Transmembrane helix</keyword>
<dbReference type="Proteomes" id="UP001211420">
    <property type="component" value="Unassembled WGS sequence"/>
</dbReference>
<evidence type="ECO:0000313" key="5">
    <source>
        <dbReference type="Proteomes" id="UP001211420"/>
    </source>
</evidence>
<gene>
    <name evidence="3" type="ORF">L2422_03840</name>
    <name evidence="2" type="ORF">L2772_04660</name>
    <name evidence="4" type="ORF">L2Z99_03120</name>
</gene>
<name>A0AAP3GRT3_9LACO</name>
<protein>
    <submittedName>
        <fullName evidence="3">Uncharacterized protein</fullName>
    </submittedName>
</protein>
<evidence type="ECO:0000313" key="3">
    <source>
        <dbReference type="EMBL" id="MCZ3844655.1"/>
    </source>
</evidence>
<accession>A0AAP3GRT3</accession>
<dbReference type="EMBL" id="JAKHEY010000003">
    <property type="protein sequence ID" value="MCZ9678073.1"/>
    <property type="molecule type" value="Genomic_DNA"/>
</dbReference>
<dbReference type="EMBL" id="JAKHLF010000004">
    <property type="protein sequence ID" value="MCZ3844655.1"/>
    <property type="molecule type" value="Genomic_DNA"/>
</dbReference>
<feature type="transmembrane region" description="Helical" evidence="1">
    <location>
        <begin position="33"/>
        <end position="53"/>
    </location>
</feature>
<sequence length="80" mass="9911">MKLIKLLLAKHYQFECWLENYFWLNHLVKANRLFIAGILLYNFICLFFKQLHLVGWREFFIIFVLLNVVLFGVRFWKLEK</sequence>
<evidence type="ECO:0000313" key="2">
    <source>
        <dbReference type="EMBL" id="MCZ3622162.1"/>
    </source>
</evidence>
<dbReference type="EMBL" id="JAKHPW010000003">
    <property type="protein sequence ID" value="MCZ3622162.1"/>
    <property type="molecule type" value="Genomic_DNA"/>
</dbReference>
<reference evidence="3 5" key="2">
    <citation type="submission" date="2022-01" db="EMBL/GenBank/DDBJ databases">
        <title>VMRC isolate genome collection.</title>
        <authorList>
            <person name="France M."/>
            <person name="Rutt L."/>
            <person name="Humphrys M."/>
            <person name="Ravel J."/>
        </authorList>
    </citation>
    <scope>NUCLEOTIDE SEQUENCE</scope>
    <source>
        <strain evidence="3">C0127B5</strain>
        <strain evidence="2 5">C0172B4</strain>
    </source>
</reference>
<organism evidence="3 6">
    <name type="scientific">Lactobacillus mulieris</name>
    <dbReference type="NCBI Taxonomy" id="2508708"/>
    <lineage>
        <taxon>Bacteria</taxon>
        <taxon>Bacillati</taxon>
        <taxon>Bacillota</taxon>
        <taxon>Bacilli</taxon>
        <taxon>Lactobacillales</taxon>
        <taxon>Lactobacillaceae</taxon>
        <taxon>Lactobacillus</taxon>
    </lineage>
</organism>
<reference evidence="4" key="1">
    <citation type="submission" date="2022-01" db="EMBL/GenBank/DDBJ databases">
        <title>STING isolate genome collection.</title>
        <authorList>
            <person name="France M."/>
            <person name="Rutt L."/>
            <person name="Humphrys M."/>
            <person name="Ravel J."/>
        </authorList>
    </citation>
    <scope>NUCLEOTIDE SEQUENCE</scope>
    <source>
        <strain evidence="4">C0081E5</strain>
    </source>
</reference>
<dbReference type="Proteomes" id="UP001213015">
    <property type="component" value="Unassembled WGS sequence"/>
</dbReference>
<dbReference type="Proteomes" id="UP001211566">
    <property type="component" value="Unassembled WGS sequence"/>
</dbReference>
<proteinExistence type="predicted"/>
<feature type="transmembrane region" description="Helical" evidence="1">
    <location>
        <begin position="59"/>
        <end position="76"/>
    </location>
</feature>
<keyword evidence="1" id="KW-0812">Transmembrane</keyword>
<dbReference type="AlphaFoldDB" id="A0AAP3GRT3"/>
<evidence type="ECO:0000256" key="1">
    <source>
        <dbReference type="SAM" id="Phobius"/>
    </source>
</evidence>
<keyword evidence="5" id="KW-1185">Reference proteome</keyword>
<keyword evidence="1" id="KW-0472">Membrane</keyword>